<accession>A0A1I5WQL9</accession>
<feature type="domain" description="HTH cro/C1-type" evidence="1">
    <location>
        <begin position="18"/>
        <end position="62"/>
    </location>
</feature>
<keyword evidence="2" id="KW-0238">DNA-binding</keyword>
<dbReference type="SMART" id="SM00530">
    <property type="entry name" value="HTH_XRE"/>
    <property type="match status" value="1"/>
</dbReference>
<dbReference type="EMBL" id="FOXM01000014">
    <property type="protein sequence ID" value="SFQ22063.1"/>
    <property type="molecule type" value="Genomic_DNA"/>
</dbReference>
<name>A0A1I5WQL9_9GAMM</name>
<dbReference type="Gene3D" id="1.10.260.40">
    <property type="entry name" value="lambda repressor-like DNA-binding domains"/>
    <property type="match status" value="1"/>
</dbReference>
<gene>
    <name evidence="2" type="ORF">SAMN05216229_1147</name>
</gene>
<evidence type="ECO:0000313" key="2">
    <source>
        <dbReference type="EMBL" id="SFQ22063.1"/>
    </source>
</evidence>
<protein>
    <submittedName>
        <fullName evidence="2">Cro/C1-type HTH DNA-binding domain-containing protein</fullName>
    </submittedName>
</protein>
<reference evidence="3" key="1">
    <citation type="submission" date="2016-10" db="EMBL/GenBank/DDBJ databases">
        <authorList>
            <person name="Varghese N."/>
            <person name="Submissions S."/>
        </authorList>
    </citation>
    <scope>NUCLEOTIDE SEQUENCE [LARGE SCALE GENOMIC DNA]</scope>
    <source>
        <strain evidence="3">JCM 18195</strain>
    </source>
</reference>
<dbReference type="RefSeq" id="WP_092433305.1">
    <property type="nucleotide sequence ID" value="NZ_FOXM01000014.1"/>
</dbReference>
<organism evidence="2 3">
    <name type="scientific">Geopseudomonas sagittaria</name>
    <dbReference type="NCBI Taxonomy" id="1135990"/>
    <lineage>
        <taxon>Bacteria</taxon>
        <taxon>Pseudomonadati</taxon>
        <taxon>Pseudomonadota</taxon>
        <taxon>Gammaproteobacteria</taxon>
        <taxon>Pseudomonadales</taxon>
        <taxon>Pseudomonadaceae</taxon>
        <taxon>Geopseudomonas</taxon>
    </lineage>
</organism>
<dbReference type="AlphaFoldDB" id="A0A1I5WQL9"/>
<dbReference type="PROSITE" id="PS50943">
    <property type="entry name" value="HTH_CROC1"/>
    <property type="match status" value="1"/>
</dbReference>
<dbReference type="Proteomes" id="UP000243084">
    <property type="component" value="Unassembled WGS sequence"/>
</dbReference>
<evidence type="ECO:0000313" key="3">
    <source>
        <dbReference type="Proteomes" id="UP000243084"/>
    </source>
</evidence>
<proteinExistence type="predicted"/>
<dbReference type="OrthoDB" id="8902678at2"/>
<dbReference type="Pfam" id="PF13443">
    <property type="entry name" value="HTH_26"/>
    <property type="match status" value="1"/>
</dbReference>
<dbReference type="InterPro" id="IPR010982">
    <property type="entry name" value="Lambda_DNA-bd_dom_sf"/>
</dbReference>
<dbReference type="CDD" id="cd00093">
    <property type="entry name" value="HTH_XRE"/>
    <property type="match status" value="1"/>
</dbReference>
<dbReference type="InterPro" id="IPR001387">
    <property type="entry name" value="Cro/C1-type_HTH"/>
</dbReference>
<sequence>MSEHLGHNLKLLCSHYRSIAEVCRKLGINRAQFNKYLGGQSRPTPYNLKRICDFFGVEEYELGLPAEQFARLIGVRAGAADPQPASDPLLDLLQPLRDQGASLDRYCGYYFEYANCMSVPGYILVSLVHLRAERGSYLFERQERQAPAPATTLGGEGEEWARCRYLGAAFYLQDRLFLIDYESLTGNEMSQTILIPSFKSRITRLNGLKTGVSSGDRRMPACTRVVWEFLGTEINRINAYRQLMLYRPDDPRIDAEVRRCLGAAHLRDGLFEIE</sequence>
<dbReference type="SUPFAM" id="SSF47413">
    <property type="entry name" value="lambda repressor-like DNA-binding domains"/>
    <property type="match status" value="1"/>
</dbReference>
<keyword evidence="3" id="KW-1185">Reference proteome</keyword>
<evidence type="ECO:0000259" key="1">
    <source>
        <dbReference type="PROSITE" id="PS50943"/>
    </source>
</evidence>
<dbReference type="GO" id="GO:0003677">
    <property type="term" value="F:DNA binding"/>
    <property type="evidence" value="ECO:0007669"/>
    <property type="project" value="UniProtKB-KW"/>
</dbReference>